<feature type="domain" description="L,D-TPase catalytic" evidence="10">
    <location>
        <begin position="142"/>
        <end position="277"/>
    </location>
</feature>
<evidence type="ECO:0000259" key="10">
    <source>
        <dbReference type="PROSITE" id="PS52029"/>
    </source>
</evidence>
<evidence type="ECO:0000313" key="11">
    <source>
        <dbReference type="EMBL" id="SEQ26052.1"/>
    </source>
</evidence>
<dbReference type="GO" id="GO:0009252">
    <property type="term" value="P:peptidoglycan biosynthetic process"/>
    <property type="evidence" value="ECO:0007669"/>
    <property type="project" value="UniProtKB-UniPathway"/>
</dbReference>
<feature type="chain" id="PRO_5011582739" evidence="9">
    <location>
        <begin position="24"/>
        <end position="405"/>
    </location>
</feature>
<reference evidence="11 12" key="1">
    <citation type="submission" date="2016-10" db="EMBL/GenBank/DDBJ databases">
        <authorList>
            <person name="de Groot N.N."/>
        </authorList>
    </citation>
    <scope>NUCLEOTIDE SEQUENCE [LARGE SCALE GENOMIC DNA]</scope>
    <source>
        <strain evidence="11 12">DSM 25927</strain>
    </source>
</reference>
<keyword evidence="5 7" id="KW-0573">Peptidoglycan synthesis</keyword>
<dbReference type="CDD" id="cd16913">
    <property type="entry name" value="YkuD_like"/>
    <property type="match status" value="1"/>
</dbReference>
<dbReference type="Pfam" id="PF24125">
    <property type="entry name" value="Cds6_C"/>
    <property type="match status" value="1"/>
</dbReference>
<organism evidence="11 12">
    <name type="scientific">Solimonas aquatica</name>
    <dbReference type="NCBI Taxonomy" id="489703"/>
    <lineage>
        <taxon>Bacteria</taxon>
        <taxon>Pseudomonadati</taxon>
        <taxon>Pseudomonadota</taxon>
        <taxon>Gammaproteobacteria</taxon>
        <taxon>Nevskiales</taxon>
        <taxon>Nevskiaceae</taxon>
        <taxon>Solimonas</taxon>
    </lineage>
</organism>
<dbReference type="UniPathway" id="UPA00219"/>
<dbReference type="Gene3D" id="3.10.450.50">
    <property type="match status" value="1"/>
</dbReference>
<keyword evidence="12" id="KW-1185">Reference proteome</keyword>
<comment type="pathway">
    <text evidence="1 7">Cell wall biogenesis; peptidoglycan biosynthesis.</text>
</comment>
<dbReference type="STRING" id="489703.SAMN04488038_10568"/>
<dbReference type="Gene3D" id="2.40.440.10">
    <property type="entry name" value="L,D-transpeptidase catalytic domain-like"/>
    <property type="match status" value="1"/>
</dbReference>
<dbReference type="SUPFAM" id="SSF141523">
    <property type="entry name" value="L,D-transpeptidase catalytic domain-like"/>
    <property type="match status" value="1"/>
</dbReference>
<dbReference type="InterPro" id="IPR056203">
    <property type="entry name" value="Cds6_C"/>
</dbReference>
<dbReference type="GO" id="GO:0016740">
    <property type="term" value="F:transferase activity"/>
    <property type="evidence" value="ECO:0007669"/>
    <property type="project" value="UniProtKB-KW"/>
</dbReference>
<dbReference type="GO" id="GO:0008360">
    <property type="term" value="P:regulation of cell shape"/>
    <property type="evidence" value="ECO:0007669"/>
    <property type="project" value="UniProtKB-UniRule"/>
</dbReference>
<dbReference type="GO" id="GO:0071555">
    <property type="term" value="P:cell wall organization"/>
    <property type="evidence" value="ECO:0007669"/>
    <property type="project" value="UniProtKB-UniRule"/>
</dbReference>
<evidence type="ECO:0000256" key="4">
    <source>
        <dbReference type="ARBA" id="ARBA00022960"/>
    </source>
</evidence>
<dbReference type="GO" id="GO:0004180">
    <property type="term" value="F:carboxypeptidase activity"/>
    <property type="evidence" value="ECO:0007669"/>
    <property type="project" value="UniProtKB-ARBA"/>
</dbReference>
<dbReference type="PROSITE" id="PS52029">
    <property type="entry name" value="LD_TPASE"/>
    <property type="match status" value="1"/>
</dbReference>
<dbReference type="PANTHER" id="PTHR36699:SF1">
    <property type="entry name" value="L,D-TRANSPEPTIDASE YAFK-RELATED"/>
    <property type="match status" value="1"/>
</dbReference>
<dbReference type="Pfam" id="PF03734">
    <property type="entry name" value="YkuD"/>
    <property type="match status" value="1"/>
</dbReference>
<feature type="active site" description="Proton donor/acceptor" evidence="7">
    <location>
        <position position="235"/>
    </location>
</feature>
<dbReference type="EMBL" id="FOFS01000005">
    <property type="protein sequence ID" value="SEQ26052.1"/>
    <property type="molecule type" value="Genomic_DNA"/>
</dbReference>
<gene>
    <name evidence="11" type="ORF">SAMN04488038_10568</name>
</gene>
<feature type="signal peptide" evidence="9">
    <location>
        <begin position="1"/>
        <end position="23"/>
    </location>
</feature>
<keyword evidence="3" id="KW-0808">Transferase</keyword>
<protein>
    <submittedName>
        <fullName evidence="11">Murein L,D-transpeptidase YafK</fullName>
    </submittedName>
</protein>
<feature type="compositionally biased region" description="Low complexity" evidence="8">
    <location>
        <begin position="30"/>
        <end position="44"/>
    </location>
</feature>
<dbReference type="Proteomes" id="UP000199233">
    <property type="component" value="Unassembled WGS sequence"/>
</dbReference>
<evidence type="ECO:0000256" key="8">
    <source>
        <dbReference type="SAM" id="MobiDB-lite"/>
    </source>
</evidence>
<dbReference type="InterPro" id="IPR005490">
    <property type="entry name" value="LD_TPept_cat_dom"/>
</dbReference>
<evidence type="ECO:0000256" key="5">
    <source>
        <dbReference type="ARBA" id="ARBA00022984"/>
    </source>
</evidence>
<feature type="active site" description="Nucleophile" evidence="7">
    <location>
        <position position="252"/>
    </location>
</feature>
<keyword evidence="4 7" id="KW-0133">Cell shape</keyword>
<evidence type="ECO:0000256" key="6">
    <source>
        <dbReference type="ARBA" id="ARBA00023316"/>
    </source>
</evidence>
<dbReference type="PANTHER" id="PTHR36699">
    <property type="entry name" value="LD-TRANSPEPTIDASE"/>
    <property type="match status" value="1"/>
</dbReference>
<sequence>MGVRARHWALAWALSLSAPLLRAESEMPMASAPDSGAEAESAAPAREEDPVLRFAAATELLAAGHGPEALAAYKTLSEDAPQFQLGQQFYQQLRTRLKDEVRVGTYEVLAREARLRLSSETAVPPPGTVPDVLLQLADHIQHAIVVNLSSARLYVLENDKGQLKLLRNQYAGMGSNGYGKQLPGDRRTPLGVYQITGWIAGDKLPPLYGSGAFPLDYPNVWDQFRLRGGHGIWLHGVPPGMDTRPPQSSEGCVTMANADLLALRPYITPGQTPVVLSDAVNWVTPDTLASEREAVLSRLEAWRQAWSAIDTDAYLGFYAEDFSTPDMSRDAFAAYKQRVNAQKQDIDVQLDELSVYRYPDPDARMMLAEFSQHYRSDNYRSDSRKLQFWRQDSDGLWRIVREETR</sequence>
<dbReference type="AlphaFoldDB" id="A0A1H9EKC5"/>
<keyword evidence="6 7" id="KW-0961">Cell wall biogenesis/degradation</keyword>
<evidence type="ECO:0000256" key="1">
    <source>
        <dbReference type="ARBA" id="ARBA00004752"/>
    </source>
</evidence>
<evidence type="ECO:0000256" key="2">
    <source>
        <dbReference type="ARBA" id="ARBA00005992"/>
    </source>
</evidence>
<dbReference type="InterPro" id="IPR032710">
    <property type="entry name" value="NTF2-like_dom_sf"/>
</dbReference>
<evidence type="ECO:0000256" key="7">
    <source>
        <dbReference type="PROSITE-ProRule" id="PRU01373"/>
    </source>
</evidence>
<dbReference type="InterPro" id="IPR038063">
    <property type="entry name" value="Transpep_catalytic_dom"/>
</dbReference>
<name>A0A1H9EKC5_9GAMM</name>
<feature type="region of interest" description="Disordered" evidence="8">
    <location>
        <begin position="27"/>
        <end position="46"/>
    </location>
</feature>
<dbReference type="RefSeq" id="WP_245732403.1">
    <property type="nucleotide sequence ID" value="NZ_FOFS01000005.1"/>
</dbReference>
<keyword evidence="9" id="KW-0732">Signal</keyword>
<evidence type="ECO:0000256" key="3">
    <source>
        <dbReference type="ARBA" id="ARBA00022679"/>
    </source>
</evidence>
<comment type="similarity">
    <text evidence="2">Belongs to the YkuD family.</text>
</comment>
<proteinExistence type="inferred from homology"/>
<evidence type="ECO:0000313" key="12">
    <source>
        <dbReference type="Proteomes" id="UP000199233"/>
    </source>
</evidence>
<evidence type="ECO:0000256" key="9">
    <source>
        <dbReference type="SAM" id="SignalP"/>
    </source>
</evidence>
<dbReference type="SUPFAM" id="SSF54427">
    <property type="entry name" value="NTF2-like"/>
    <property type="match status" value="1"/>
</dbReference>
<accession>A0A1H9EKC5</accession>